<keyword evidence="2" id="KW-0285">Flavoprotein</keyword>
<sequence>MTMVSKSTVDPSISNSSKETKKTLVLIGGGHAHVQVIKGLNHASRPQNLDVILIDLTDHPCYSGMVPSLLSGIYSPEETLIELQPLASWSGIQFIRDRVIDIDIDNKIVITAGKQRISFDAISIDIGSTSRGLIDIPGAKKFCLPTRPISELVRRVELATIALEENSYKRPVNVIVVGGGAAGIELSMSIVGRWKPIVGEENIKVTLLNSYDGLFPDETPVNREALIHRMDERGICIVNNAKVDRVDQNSLKLESGESIEFTHCLWATGARSHTLSSSLQTNGLAVSKAGWIKVNEYFQSISHEYVFAAGDCCTMEIPGSRSSPPKAGVYAVRAGPILIENLTRFLSSSNNDHKIGGAVDKNASFLKAYVPQGDFLKLLACGDGKALGFRFGIPIYGRWVFQLKNAIDRSFMDLFKEGNLPELIEGQPYDTSQYDASGDDRPLPLPSIDAAILLQRTDDDVDFRQAWNVLKDMAENDNYRDKVLHHVGIPLMDKTKGQ</sequence>
<dbReference type="PANTHER" id="PTHR42913">
    <property type="entry name" value="APOPTOSIS-INDUCING FACTOR 1"/>
    <property type="match status" value="1"/>
</dbReference>
<gene>
    <name evidence="6" type="ORF">FRACYDRAFT_260901</name>
</gene>
<evidence type="ECO:0000313" key="7">
    <source>
        <dbReference type="Proteomes" id="UP000095751"/>
    </source>
</evidence>
<evidence type="ECO:0000256" key="2">
    <source>
        <dbReference type="ARBA" id="ARBA00022630"/>
    </source>
</evidence>
<feature type="domain" description="FAD/NAD(P)-binding" evidence="5">
    <location>
        <begin position="23"/>
        <end position="318"/>
    </location>
</feature>
<dbReference type="InParanoid" id="A0A1E7FH68"/>
<evidence type="ECO:0000259" key="5">
    <source>
        <dbReference type="Pfam" id="PF07992"/>
    </source>
</evidence>
<dbReference type="InterPro" id="IPR023753">
    <property type="entry name" value="FAD/NAD-binding_dom"/>
</dbReference>
<keyword evidence="4" id="KW-0560">Oxidoreductase</keyword>
<dbReference type="SUPFAM" id="SSF51905">
    <property type="entry name" value="FAD/NAD(P)-binding domain"/>
    <property type="match status" value="2"/>
</dbReference>
<reference evidence="6 7" key="1">
    <citation type="submission" date="2016-09" db="EMBL/GenBank/DDBJ databases">
        <title>Extensive genetic diversity and differential bi-allelic expression allows diatom success in the polar Southern Ocean.</title>
        <authorList>
            <consortium name="DOE Joint Genome Institute"/>
            <person name="Mock T."/>
            <person name="Otillar R.P."/>
            <person name="Strauss J."/>
            <person name="Dupont C."/>
            <person name="Frickenhaus S."/>
            <person name="Maumus F."/>
            <person name="Mcmullan M."/>
            <person name="Sanges R."/>
            <person name="Schmutz J."/>
            <person name="Toseland A."/>
            <person name="Valas R."/>
            <person name="Veluchamy A."/>
            <person name="Ward B.J."/>
            <person name="Allen A."/>
            <person name="Barry K."/>
            <person name="Falciatore A."/>
            <person name="Ferrante M."/>
            <person name="Fortunato A.E."/>
            <person name="Gloeckner G."/>
            <person name="Gruber A."/>
            <person name="Hipkin R."/>
            <person name="Janech M."/>
            <person name="Kroth P."/>
            <person name="Leese F."/>
            <person name="Lindquist E."/>
            <person name="Lyon B.R."/>
            <person name="Martin J."/>
            <person name="Mayer C."/>
            <person name="Parker M."/>
            <person name="Quesneville H."/>
            <person name="Raymond J."/>
            <person name="Uhlig C."/>
            <person name="Valentin K.U."/>
            <person name="Worden A.Z."/>
            <person name="Armbrust E.V."/>
            <person name="Bowler C."/>
            <person name="Green B."/>
            <person name="Moulton V."/>
            <person name="Van Oosterhout C."/>
            <person name="Grigoriev I."/>
        </authorList>
    </citation>
    <scope>NUCLEOTIDE SEQUENCE [LARGE SCALE GENOMIC DNA]</scope>
    <source>
        <strain evidence="6 7">CCMP1102</strain>
    </source>
</reference>
<dbReference type="InterPro" id="IPR036188">
    <property type="entry name" value="FAD/NAD-bd_sf"/>
</dbReference>
<dbReference type="EMBL" id="KV784357">
    <property type="protein sequence ID" value="OEU17521.1"/>
    <property type="molecule type" value="Genomic_DNA"/>
</dbReference>
<proteinExistence type="predicted"/>
<keyword evidence="7" id="KW-1185">Reference proteome</keyword>
<dbReference type="KEGG" id="fcy:FRACYDRAFT_260901"/>
<protein>
    <submittedName>
        <fullName evidence="6">Pyridine nucleotide-disulfide oxidoreductase family protein</fullName>
    </submittedName>
</protein>
<dbReference type="GO" id="GO:0019646">
    <property type="term" value="P:aerobic electron transport chain"/>
    <property type="evidence" value="ECO:0007669"/>
    <property type="project" value="TreeGrafter"/>
</dbReference>
<dbReference type="Pfam" id="PF07992">
    <property type="entry name" value="Pyr_redox_2"/>
    <property type="match status" value="1"/>
</dbReference>
<comment type="cofactor">
    <cofactor evidence="1">
        <name>FAD</name>
        <dbReference type="ChEBI" id="CHEBI:57692"/>
    </cofactor>
</comment>
<name>A0A1E7FH68_9STRA</name>
<dbReference type="GO" id="GO:0003955">
    <property type="term" value="F:NAD(P)H dehydrogenase (quinone) activity"/>
    <property type="evidence" value="ECO:0007669"/>
    <property type="project" value="TreeGrafter"/>
</dbReference>
<evidence type="ECO:0000256" key="1">
    <source>
        <dbReference type="ARBA" id="ARBA00001974"/>
    </source>
</evidence>
<dbReference type="PANTHER" id="PTHR42913:SF9">
    <property type="entry name" value="SLR1591 PROTEIN"/>
    <property type="match status" value="1"/>
</dbReference>
<dbReference type="Proteomes" id="UP000095751">
    <property type="component" value="Unassembled WGS sequence"/>
</dbReference>
<organism evidence="6 7">
    <name type="scientific">Fragilariopsis cylindrus CCMP1102</name>
    <dbReference type="NCBI Taxonomy" id="635003"/>
    <lineage>
        <taxon>Eukaryota</taxon>
        <taxon>Sar</taxon>
        <taxon>Stramenopiles</taxon>
        <taxon>Ochrophyta</taxon>
        <taxon>Bacillariophyta</taxon>
        <taxon>Bacillariophyceae</taxon>
        <taxon>Bacillariophycidae</taxon>
        <taxon>Bacillariales</taxon>
        <taxon>Bacillariaceae</taxon>
        <taxon>Fragilariopsis</taxon>
    </lineage>
</organism>
<accession>A0A1E7FH68</accession>
<keyword evidence="3" id="KW-0274">FAD</keyword>
<dbReference type="OrthoDB" id="409395at2759"/>
<dbReference type="Gene3D" id="3.50.50.100">
    <property type="match status" value="1"/>
</dbReference>
<evidence type="ECO:0000256" key="3">
    <source>
        <dbReference type="ARBA" id="ARBA00022827"/>
    </source>
</evidence>
<dbReference type="AlphaFoldDB" id="A0A1E7FH68"/>
<dbReference type="InterPro" id="IPR051169">
    <property type="entry name" value="NADH-Q_oxidoreductase"/>
</dbReference>
<evidence type="ECO:0000256" key="4">
    <source>
        <dbReference type="ARBA" id="ARBA00023002"/>
    </source>
</evidence>
<evidence type="ECO:0000313" key="6">
    <source>
        <dbReference type="EMBL" id="OEU17521.1"/>
    </source>
</evidence>